<dbReference type="AlphaFoldDB" id="A0A2N8UP29"/>
<sequence>MNSADIGQTGVRSAQAWRTAIKARKDADRIQTKGAAWDDLLEAHRLWLKMGCASNQFAARVVLYTLKEHQATLIHSFPLLQAVQIDPSSTQCLTAFGSHLESLATLVPKLEPVAAICFLIKCLCDRPNASAATASSANDFHLALADIEYHLNSQLRRPFQGDAPQRFLRFAMRINNELFKTSTLRALPYFRGTPLVQSRGTGKTRMLLQLGHMAPLLYICGKVVVFLAAWFETLAADLEKETAVEGKFKYLEQLNEYGNPDIKQGRQTFFKHVFKTAWSKLPNAERLSTHQEIFEAHLKQPFFDLSKQLKQVQHHCRDKVNDPPQTPVPPVFVAVDECVDLPDDALLCLQHAWNYMLQLELRHPNQLACFWLVLLSTNSDVSSLCESNRHHRASGVASTLRHAAPRPLPTFVATGFDVLCDEHTSLDSAAQVVDLNFIRLYGRPLWASLPRSELDFWLTARQRLLGADNYDGSDQQCFSILASRLALCFVPVRSDSAAFFGQQLSFSRNVVDRHMRMLTHVDAQGVLHLESPTEPVLAIAASLTMLPTPDEIAEGRKSSVQLDTKKYRSMLHTLLSLFLPSSGIDLFRDTEEELMARIVWMAAWDAVKLLELRQLDNQRAHSSGTPSSSPNGDIRLASHARSLRQPVALKRIPAEMVQLDQAEQDRVDERIDGVCKEASTRYDPGTDVQAWTHFTHFEVLNNELTQISPEFLWHCWKRGVALQMKASQHGIDGIIPIFIGNLDHKFLSQQQAGTSTSTLAGTSPSNSVSTDIIAACQMTYVAWEAKYQKRALNNTKLTNEPLLAGPELLDLPGGAQALTKRDLLTLVTDLAASERKPSARTIINTGSVSIWIRGITQTDKYPCLDHLGIRDIFVALLETVQDRETHLDTDQQTAGERCRLSADAHYC</sequence>
<dbReference type="PANTHER" id="PTHR33266:SF1">
    <property type="entry name" value="F-BOX DOMAIN-CONTAINING PROTEIN"/>
    <property type="match status" value="1"/>
</dbReference>
<reference evidence="1 2" key="1">
    <citation type="submission" date="2017-02" db="EMBL/GenBank/DDBJ databases">
        <authorList>
            <person name="Peterson S.W."/>
        </authorList>
    </citation>
    <scope>NUCLEOTIDE SEQUENCE [LARGE SCALE GENOMIC DNA]</scope>
    <source>
        <strain evidence="1 2">SRS1_H2-8</strain>
    </source>
</reference>
<evidence type="ECO:0000313" key="1">
    <source>
        <dbReference type="EMBL" id="SJX66588.1"/>
    </source>
</evidence>
<evidence type="ECO:0000313" key="2">
    <source>
        <dbReference type="Proteomes" id="UP000239563"/>
    </source>
</evidence>
<name>A0A2N8UP29_9BASI</name>
<accession>A0A2N8UP29</accession>
<dbReference type="Proteomes" id="UP000239563">
    <property type="component" value="Chromosome XXIII"/>
</dbReference>
<protein>
    <submittedName>
        <fullName evidence="1">Uncharacterized protein</fullName>
    </submittedName>
</protein>
<gene>
    <name evidence="1" type="ORF">SRS1_16810</name>
</gene>
<proteinExistence type="predicted"/>
<organism evidence="1 2">
    <name type="scientific">Sporisorium reilianum f. sp. reilianum</name>
    <dbReference type="NCBI Taxonomy" id="72559"/>
    <lineage>
        <taxon>Eukaryota</taxon>
        <taxon>Fungi</taxon>
        <taxon>Dikarya</taxon>
        <taxon>Basidiomycota</taxon>
        <taxon>Ustilaginomycotina</taxon>
        <taxon>Ustilaginomycetes</taxon>
        <taxon>Ustilaginales</taxon>
        <taxon>Ustilaginaceae</taxon>
        <taxon>Sporisorium</taxon>
    </lineage>
</organism>
<dbReference type="PANTHER" id="PTHR33266">
    <property type="entry name" value="CHROMOSOME 15, WHOLE GENOME SHOTGUN SEQUENCE"/>
    <property type="match status" value="1"/>
</dbReference>
<dbReference type="EMBL" id="LT795076">
    <property type="protein sequence ID" value="SJX66588.1"/>
    <property type="molecule type" value="Genomic_DNA"/>
</dbReference>